<dbReference type="AlphaFoldDB" id="A0A9P7NEW0"/>
<comment type="caution">
    <text evidence="1">The sequence shown here is derived from an EMBL/GenBank/DDBJ whole genome shotgun (WGS) entry which is preliminary data.</text>
</comment>
<sequence>MSRALEPSVKRALQDGNHRESFERISAVLDSSHDAYLEIEILPKSHVPGVDTYVLQDGEYIGIPKLRLVQASLHARQILNGVLLSPTTTTTNSSRSIREHDGDIMRATAVMLLMDSEHLTAANMRKRVLGRGRGSGSGRGAPLDEEVRRRRLLTREAFLVNSLLRSRLHRHTKSPVLWNHKRWLLRQLRDCETPIRLSHEFEEVICVAAERHARNYYAWTYARDVIAMEVASSSSSTRRPSTYVVDSMLPIVTRWCRLHHHDISGWSFLLHLVGLFPETAQGVAEQTLLLVEKFKWGNESVWHFLRNLAMMPILQTRKNRIREVWTRMKLSADGDESSTDAVILDRAAAWAGFS</sequence>
<dbReference type="PANTHER" id="PTHR11129:SF3">
    <property type="entry name" value="PROTEIN PRENYLTRANSFERASE ALPHA SUBUNIT REPEAT-CONTAINING PROTEIN 1"/>
    <property type="match status" value="1"/>
</dbReference>
<reference evidence="1" key="1">
    <citation type="journal article" date="2020" name="bioRxiv">
        <title>Whole genome comparisons of ergot fungi reveals the divergence and evolution of species within the genus Claviceps are the result of varying mechanisms driving genome evolution and host range expansion.</title>
        <authorList>
            <person name="Wyka S.A."/>
            <person name="Mondo S.J."/>
            <person name="Liu M."/>
            <person name="Dettman J."/>
            <person name="Nalam V."/>
            <person name="Broders K.D."/>
        </authorList>
    </citation>
    <scope>NUCLEOTIDE SEQUENCE</scope>
    <source>
        <strain evidence="1">CCC 602</strain>
    </source>
</reference>
<evidence type="ECO:0000313" key="2">
    <source>
        <dbReference type="Proteomes" id="UP000748025"/>
    </source>
</evidence>
<keyword evidence="2" id="KW-1185">Reference proteome</keyword>
<organism evidence="1 2">
    <name type="scientific">Claviceps pusilla</name>
    <dbReference type="NCBI Taxonomy" id="123648"/>
    <lineage>
        <taxon>Eukaryota</taxon>
        <taxon>Fungi</taxon>
        <taxon>Dikarya</taxon>
        <taxon>Ascomycota</taxon>
        <taxon>Pezizomycotina</taxon>
        <taxon>Sordariomycetes</taxon>
        <taxon>Hypocreomycetidae</taxon>
        <taxon>Hypocreales</taxon>
        <taxon>Clavicipitaceae</taxon>
        <taxon>Claviceps</taxon>
    </lineage>
</organism>
<gene>
    <name evidence="1" type="ORF">E4U43_004887</name>
</gene>
<dbReference type="GO" id="GO:0005737">
    <property type="term" value="C:cytoplasm"/>
    <property type="evidence" value="ECO:0007669"/>
    <property type="project" value="TreeGrafter"/>
</dbReference>
<protein>
    <recommendedName>
        <fullName evidence="3">Protein prenyltransferase</fullName>
    </recommendedName>
</protein>
<dbReference type="Gene3D" id="1.25.40.120">
    <property type="entry name" value="Protein prenylyltransferase"/>
    <property type="match status" value="1"/>
</dbReference>
<name>A0A9P7NEW0_9HYPO</name>
<evidence type="ECO:0008006" key="3">
    <source>
        <dbReference type="Google" id="ProtNLM"/>
    </source>
</evidence>
<accession>A0A9P7NEW0</accession>
<dbReference type="Proteomes" id="UP000748025">
    <property type="component" value="Unassembled WGS sequence"/>
</dbReference>
<dbReference type="OrthoDB" id="5358702at2759"/>
<proteinExistence type="predicted"/>
<dbReference type="PANTHER" id="PTHR11129">
    <property type="entry name" value="PROTEIN FARNESYLTRANSFERASE ALPHA SUBUNIT/RAB GERANYLGERANYL TRANSFERASE ALPHA SUBUNIT"/>
    <property type="match status" value="1"/>
</dbReference>
<evidence type="ECO:0000313" key="1">
    <source>
        <dbReference type="EMBL" id="KAG6015742.1"/>
    </source>
</evidence>
<dbReference type="EMBL" id="SRPW01000318">
    <property type="protein sequence ID" value="KAG6015742.1"/>
    <property type="molecule type" value="Genomic_DNA"/>
</dbReference>
<dbReference type="SUPFAM" id="SSF48439">
    <property type="entry name" value="Protein prenylyltransferase"/>
    <property type="match status" value="1"/>
</dbReference>